<evidence type="ECO:0000256" key="1">
    <source>
        <dbReference type="ARBA" id="ARBA00004141"/>
    </source>
</evidence>
<gene>
    <name evidence="6" type="ORF">GCM10014715_86820</name>
</gene>
<evidence type="ECO:0000256" key="2">
    <source>
        <dbReference type="ARBA" id="ARBA00022692"/>
    </source>
</evidence>
<dbReference type="EMBL" id="BNBC01000084">
    <property type="protein sequence ID" value="GHF18536.1"/>
    <property type="molecule type" value="Genomic_DNA"/>
</dbReference>
<keyword evidence="3 5" id="KW-1133">Transmembrane helix</keyword>
<comment type="subcellular location">
    <subcellularLocation>
        <location evidence="1">Membrane</location>
        <topology evidence="1">Multi-pass membrane protein</topology>
    </subcellularLocation>
</comment>
<evidence type="ECO:0000313" key="6">
    <source>
        <dbReference type="EMBL" id="GHF18536.1"/>
    </source>
</evidence>
<reference evidence="6" key="2">
    <citation type="submission" date="2020-09" db="EMBL/GenBank/DDBJ databases">
        <authorList>
            <person name="Sun Q."/>
            <person name="Ohkuma M."/>
        </authorList>
    </citation>
    <scope>NUCLEOTIDE SEQUENCE</scope>
    <source>
        <strain evidence="6">JCM 3302</strain>
    </source>
</reference>
<proteinExistence type="predicted"/>
<evidence type="ECO:0000256" key="3">
    <source>
        <dbReference type="ARBA" id="ARBA00022989"/>
    </source>
</evidence>
<keyword evidence="2 5" id="KW-0812">Transmembrane</keyword>
<dbReference type="RefSeq" id="WP_189908228.1">
    <property type="nucleotide sequence ID" value="NZ_BNBC01000084.1"/>
</dbReference>
<dbReference type="Pfam" id="PF13564">
    <property type="entry name" value="DoxX_2"/>
    <property type="match status" value="1"/>
</dbReference>
<feature type="transmembrane region" description="Helical" evidence="5">
    <location>
        <begin position="59"/>
        <end position="84"/>
    </location>
</feature>
<evidence type="ECO:0000256" key="5">
    <source>
        <dbReference type="SAM" id="Phobius"/>
    </source>
</evidence>
<comment type="caution">
    <text evidence="6">The sequence shown here is derived from an EMBL/GenBank/DDBJ whole genome shotgun (WGS) entry which is preliminary data.</text>
</comment>
<feature type="transmembrane region" description="Helical" evidence="5">
    <location>
        <begin position="96"/>
        <end position="115"/>
    </location>
</feature>
<dbReference type="AlphaFoldDB" id="A0A919ARI7"/>
<protein>
    <submittedName>
        <fullName evidence="6">Uncharacterized protein</fullName>
    </submittedName>
</protein>
<accession>A0A919ARI7</accession>
<dbReference type="InterPro" id="IPR032808">
    <property type="entry name" value="DoxX"/>
</dbReference>
<keyword evidence="7" id="KW-1185">Reference proteome</keyword>
<reference evidence="6" key="1">
    <citation type="journal article" date="2014" name="Int. J. Syst. Evol. Microbiol.">
        <title>Complete genome sequence of Corynebacterium casei LMG S-19264T (=DSM 44701T), isolated from a smear-ripened cheese.</title>
        <authorList>
            <consortium name="US DOE Joint Genome Institute (JGI-PGF)"/>
            <person name="Walter F."/>
            <person name="Albersmeier A."/>
            <person name="Kalinowski J."/>
            <person name="Ruckert C."/>
        </authorList>
    </citation>
    <scope>NUCLEOTIDE SEQUENCE</scope>
    <source>
        <strain evidence="6">JCM 3302</strain>
    </source>
</reference>
<dbReference type="GO" id="GO:0016020">
    <property type="term" value="C:membrane"/>
    <property type="evidence" value="ECO:0007669"/>
    <property type="project" value="UniProtKB-SubCell"/>
</dbReference>
<evidence type="ECO:0000313" key="7">
    <source>
        <dbReference type="Proteomes" id="UP000641386"/>
    </source>
</evidence>
<keyword evidence="4 5" id="KW-0472">Membrane</keyword>
<name>A0A919ARI7_9ACTN</name>
<organism evidence="6 7">
    <name type="scientific">Streptomyces spiralis</name>
    <dbReference type="NCBI Taxonomy" id="66376"/>
    <lineage>
        <taxon>Bacteria</taxon>
        <taxon>Bacillati</taxon>
        <taxon>Actinomycetota</taxon>
        <taxon>Actinomycetes</taxon>
        <taxon>Kitasatosporales</taxon>
        <taxon>Streptomycetaceae</taxon>
        <taxon>Streptomyces</taxon>
    </lineage>
</organism>
<sequence>MNIALMAVTALCGVVFLVGGVGQVVGRGLPRTPAAACGFSPAGCRAVGVLELLGGTGLLLAHVATEAAITAACGLFLLTVGAFIYHNWYHARGLRLWAPAVTAAIMLGIAAGFPLSGVY</sequence>
<dbReference type="Proteomes" id="UP000641386">
    <property type="component" value="Unassembled WGS sequence"/>
</dbReference>
<evidence type="ECO:0000256" key="4">
    <source>
        <dbReference type="ARBA" id="ARBA00023136"/>
    </source>
</evidence>